<protein>
    <submittedName>
        <fullName evidence="2">Uncharacterized protein</fullName>
    </submittedName>
</protein>
<dbReference type="Proteomes" id="UP000475545">
    <property type="component" value="Unassembled WGS sequence"/>
</dbReference>
<comment type="caution">
    <text evidence="2">The sequence shown here is derived from an EMBL/GenBank/DDBJ whole genome shotgun (WGS) entry which is preliminary data.</text>
</comment>
<proteinExistence type="predicted"/>
<dbReference type="PROSITE" id="PS51257">
    <property type="entry name" value="PROKAR_LIPOPROTEIN"/>
    <property type="match status" value="1"/>
</dbReference>
<keyword evidence="3" id="KW-1185">Reference proteome</keyword>
<evidence type="ECO:0000313" key="2">
    <source>
        <dbReference type="EMBL" id="MXP24351.1"/>
    </source>
</evidence>
<dbReference type="AlphaFoldDB" id="A0A6L7GYG5"/>
<feature type="compositionally biased region" description="Low complexity" evidence="1">
    <location>
        <begin position="288"/>
        <end position="300"/>
    </location>
</feature>
<organism evidence="2 3">
    <name type="scientific">Gordonia mangrovi</name>
    <dbReference type="NCBI Taxonomy" id="2665643"/>
    <lineage>
        <taxon>Bacteria</taxon>
        <taxon>Bacillati</taxon>
        <taxon>Actinomycetota</taxon>
        <taxon>Actinomycetes</taxon>
        <taxon>Mycobacteriales</taxon>
        <taxon>Gordoniaceae</taxon>
        <taxon>Gordonia</taxon>
    </lineage>
</organism>
<name>A0A6L7GYG5_9ACTN</name>
<feature type="region of interest" description="Disordered" evidence="1">
    <location>
        <begin position="279"/>
        <end position="300"/>
    </location>
</feature>
<dbReference type="RefSeq" id="WP_160904549.1">
    <property type="nucleotide sequence ID" value="NZ_CP102850.1"/>
</dbReference>
<accession>A0A6L7GYG5</accession>
<evidence type="ECO:0000256" key="1">
    <source>
        <dbReference type="SAM" id="MobiDB-lite"/>
    </source>
</evidence>
<gene>
    <name evidence="2" type="ORF">GIY30_23805</name>
</gene>
<evidence type="ECO:0000313" key="3">
    <source>
        <dbReference type="Proteomes" id="UP000475545"/>
    </source>
</evidence>
<sequence length="401" mass="41604">MPAKNGLGGSRRVFTVLLLLAVLLSGACSALEEPAPVLSGVGDELDRLPADAFAAILVAQPNPEYRNGSAADNSWLVVVDSEFEPLGYIHRAGLFRAAIEKTALGLVFADRQGVYAVDSESVDTTSLDGKAHGGPTARSVDGSAVLWTDSGVQGDGDDRHFGSVGVFQDSQGTLSRIEIPGRVLSTGFCGGTAYTAAGEFTTDIADGNFTLYSNSAGTPQPQAVAHWTGPTFGDSNFWPVSCGTDGAAAILFDYPTGAAEGSVREMYFWQEQRGELTHTDLDPNINLPSPATSSGSSWSEPGGNVGFVTREGSVVSADVRQLDSGVTSEPLLVLPAGESVLAADTSVPSRALLAVGGSGTTSLVQLDIASRREVSRSTPGWLTDLLDGPYSVTDVQLLSTG</sequence>
<dbReference type="EMBL" id="WMBR01000011">
    <property type="protein sequence ID" value="MXP24351.1"/>
    <property type="molecule type" value="Genomic_DNA"/>
</dbReference>
<reference evidence="2 3" key="1">
    <citation type="submission" date="2019-11" db="EMBL/GenBank/DDBJ databases">
        <title>Gordonia sp. nov., a novel actinobacterium isolated from mangrove soil in Hainan.</title>
        <authorList>
            <person name="Huang X."/>
            <person name="Xie Y."/>
            <person name="Chu X."/>
            <person name="Xiao K."/>
        </authorList>
    </citation>
    <scope>NUCLEOTIDE SEQUENCE [LARGE SCALE GENOMIC DNA]</scope>
    <source>
        <strain evidence="2 3">HNM0687</strain>
    </source>
</reference>